<keyword evidence="2" id="KW-1185">Reference proteome</keyword>
<dbReference type="KEGG" id="daur:Daura_25835"/>
<evidence type="ECO:0000313" key="2">
    <source>
        <dbReference type="Proteomes" id="UP001058003"/>
    </source>
</evidence>
<evidence type="ECO:0000313" key="1">
    <source>
        <dbReference type="EMBL" id="UWZ50271.1"/>
    </source>
</evidence>
<reference evidence="1" key="1">
    <citation type="submission" date="2021-04" db="EMBL/GenBank/DDBJ databases">
        <title>Dactylosporangium aurantiacum NRRL B-8018 full assembly.</title>
        <authorList>
            <person name="Hartkoorn R.C."/>
            <person name="Beaudoing E."/>
            <person name="Hot D."/>
        </authorList>
    </citation>
    <scope>NUCLEOTIDE SEQUENCE</scope>
    <source>
        <strain evidence="1">NRRL B-8018</strain>
    </source>
</reference>
<organism evidence="1 2">
    <name type="scientific">Dactylosporangium aurantiacum</name>
    <dbReference type="NCBI Taxonomy" id="35754"/>
    <lineage>
        <taxon>Bacteria</taxon>
        <taxon>Bacillati</taxon>
        <taxon>Actinomycetota</taxon>
        <taxon>Actinomycetes</taxon>
        <taxon>Micromonosporales</taxon>
        <taxon>Micromonosporaceae</taxon>
        <taxon>Dactylosporangium</taxon>
    </lineage>
</organism>
<sequence length="253" mass="28030">MTDPRQHTNLLSWDRAVAITAELTHTADAEVVLADREIATGIFAQSRPGETYNFIHQTICEYLAAFCAAQVDPDGWDRLMATQRTLAASPDPAGRTRLMEVIPFAVALLPTARRRAALADVLELADMELYGRCVPQSQVYDPVGWSRYVRQEHAFLTTGETFGGPWLSRLRLVQMFVAYAEEDPIGAVRLAEACHGAFITWLVRRMVNLTAPRLALVRIAAVLEYADMLPSSLSARREAEDFEADAPRPAVTG</sequence>
<dbReference type="OrthoDB" id="135105at2"/>
<accession>A0A9Q9I8D4</accession>
<protein>
    <submittedName>
        <fullName evidence="1">Uncharacterized protein</fullName>
    </submittedName>
</protein>
<name>A0A9Q9I8D4_9ACTN</name>
<dbReference type="RefSeq" id="WP_033364275.1">
    <property type="nucleotide sequence ID" value="NZ_CP073767.1"/>
</dbReference>
<dbReference type="Proteomes" id="UP001058003">
    <property type="component" value="Chromosome"/>
</dbReference>
<dbReference type="AlphaFoldDB" id="A0A9Q9I8D4"/>
<dbReference type="EMBL" id="CP073767">
    <property type="protein sequence ID" value="UWZ50271.1"/>
    <property type="molecule type" value="Genomic_DNA"/>
</dbReference>
<proteinExistence type="predicted"/>
<gene>
    <name evidence="1" type="ORF">Daura_25835</name>
</gene>